<protein>
    <submittedName>
        <fullName evidence="1">Uncharacterized protein</fullName>
    </submittedName>
</protein>
<reference evidence="1 2" key="1">
    <citation type="journal article" date="2017" name="Nat. Ecol. Evol.">
        <title>Scallop genome provides insights into evolution of bilaterian karyotype and development.</title>
        <authorList>
            <person name="Wang S."/>
            <person name="Zhang J."/>
            <person name="Jiao W."/>
            <person name="Li J."/>
            <person name="Xun X."/>
            <person name="Sun Y."/>
            <person name="Guo X."/>
            <person name="Huan P."/>
            <person name="Dong B."/>
            <person name="Zhang L."/>
            <person name="Hu X."/>
            <person name="Sun X."/>
            <person name="Wang J."/>
            <person name="Zhao C."/>
            <person name="Wang Y."/>
            <person name="Wang D."/>
            <person name="Huang X."/>
            <person name="Wang R."/>
            <person name="Lv J."/>
            <person name="Li Y."/>
            <person name="Zhang Z."/>
            <person name="Liu B."/>
            <person name="Lu W."/>
            <person name="Hui Y."/>
            <person name="Liang J."/>
            <person name="Zhou Z."/>
            <person name="Hou R."/>
            <person name="Li X."/>
            <person name="Liu Y."/>
            <person name="Li H."/>
            <person name="Ning X."/>
            <person name="Lin Y."/>
            <person name="Zhao L."/>
            <person name="Xing Q."/>
            <person name="Dou J."/>
            <person name="Li Y."/>
            <person name="Mao J."/>
            <person name="Guo H."/>
            <person name="Dou H."/>
            <person name="Li T."/>
            <person name="Mu C."/>
            <person name="Jiang W."/>
            <person name="Fu Q."/>
            <person name="Fu X."/>
            <person name="Miao Y."/>
            <person name="Liu J."/>
            <person name="Yu Q."/>
            <person name="Li R."/>
            <person name="Liao H."/>
            <person name="Li X."/>
            <person name="Kong Y."/>
            <person name="Jiang Z."/>
            <person name="Chourrout D."/>
            <person name="Li R."/>
            <person name="Bao Z."/>
        </authorList>
    </citation>
    <scope>NUCLEOTIDE SEQUENCE [LARGE SCALE GENOMIC DNA]</scope>
    <source>
        <strain evidence="1 2">PY_sf001</strain>
    </source>
</reference>
<dbReference type="Proteomes" id="UP000242188">
    <property type="component" value="Unassembled WGS sequence"/>
</dbReference>
<accession>A0A210R0A0</accession>
<evidence type="ECO:0000313" key="1">
    <source>
        <dbReference type="EMBL" id="OWF54440.1"/>
    </source>
</evidence>
<name>A0A210R0A0_MIZYE</name>
<evidence type="ECO:0000313" key="2">
    <source>
        <dbReference type="Proteomes" id="UP000242188"/>
    </source>
</evidence>
<dbReference type="AlphaFoldDB" id="A0A210R0A0"/>
<gene>
    <name evidence="1" type="ORF">KP79_PYT08653</name>
</gene>
<comment type="caution">
    <text evidence="1">The sequence shown here is derived from an EMBL/GenBank/DDBJ whole genome shotgun (WGS) entry which is preliminary data.</text>
</comment>
<dbReference type="EMBL" id="NEDP02001046">
    <property type="protein sequence ID" value="OWF54440.1"/>
    <property type="molecule type" value="Genomic_DNA"/>
</dbReference>
<keyword evidence="2" id="KW-1185">Reference proteome</keyword>
<organism evidence="1 2">
    <name type="scientific">Mizuhopecten yessoensis</name>
    <name type="common">Japanese scallop</name>
    <name type="synonym">Patinopecten yessoensis</name>
    <dbReference type="NCBI Taxonomy" id="6573"/>
    <lineage>
        <taxon>Eukaryota</taxon>
        <taxon>Metazoa</taxon>
        <taxon>Spiralia</taxon>
        <taxon>Lophotrochozoa</taxon>
        <taxon>Mollusca</taxon>
        <taxon>Bivalvia</taxon>
        <taxon>Autobranchia</taxon>
        <taxon>Pteriomorphia</taxon>
        <taxon>Pectinida</taxon>
        <taxon>Pectinoidea</taxon>
        <taxon>Pectinidae</taxon>
        <taxon>Mizuhopecten</taxon>
    </lineage>
</organism>
<proteinExistence type="predicted"/>
<sequence>MLTSIIPAVFRLKKLVAKIFENKIVLRIIRKTNEKTQDNMDKTNQFEKILSTREGWTDDRVPSCLYPEVVVIPHGSISSISVSSDLLRPPKSGGYWACSECSLVDNITAYQIPLRSSSRKGNLKNRIWNRMTSLFLSCATKTQKIAMRTKSATSVRSVCVIARSGNVFVRYDTGSQNKLILRHLETV</sequence>